<dbReference type="InterPro" id="IPR003661">
    <property type="entry name" value="HisK_dim/P_dom"/>
</dbReference>
<dbReference type="Pfam" id="PF00072">
    <property type="entry name" value="Response_reg"/>
    <property type="match status" value="1"/>
</dbReference>
<dbReference type="SMART" id="SM00448">
    <property type="entry name" value="REC"/>
    <property type="match status" value="1"/>
</dbReference>
<dbReference type="InterPro" id="IPR013655">
    <property type="entry name" value="PAS_fold_3"/>
</dbReference>
<dbReference type="PROSITE" id="PS50110">
    <property type="entry name" value="RESPONSE_REGULATORY"/>
    <property type="match status" value="1"/>
</dbReference>
<dbReference type="CDD" id="cd00130">
    <property type="entry name" value="PAS"/>
    <property type="match status" value="1"/>
</dbReference>
<feature type="domain" description="Histidine kinase" evidence="7">
    <location>
        <begin position="288"/>
        <end position="570"/>
    </location>
</feature>
<feature type="domain" description="Response regulatory" evidence="8">
    <location>
        <begin position="609"/>
        <end position="744"/>
    </location>
</feature>
<evidence type="ECO:0000259" key="9">
    <source>
        <dbReference type="PROSITE" id="PS50112"/>
    </source>
</evidence>
<dbReference type="InterPro" id="IPR036097">
    <property type="entry name" value="HisK_dim/P_sf"/>
</dbReference>
<keyword evidence="4" id="KW-0808">Transferase</keyword>
<dbReference type="CDD" id="cd00082">
    <property type="entry name" value="HisKA"/>
    <property type="match status" value="1"/>
</dbReference>
<dbReference type="EC" id="2.7.13.3" evidence="2"/>
<dbReference type="InterPro" id="IPR000014">
    <property type="entry name" value="PAS"/>
</dbReference>
<dbReference type="InterPro" id="IPR005467">
    <property type="entry name" value="His_kinase_dom"/>
</dbReference>
<evidence type="ECO:0000259" key="10">
    <source>
        <dbReference type="PROSITE" id="PS50113"/>
    </source>
</evidence>
<keyword evidence="3 6" id="KW-0597">Phosphoprotein</keyword>
<comment type="catalytic activity">
    <reaction evidence="1">
        <text>ATP + protein L-histidine = ADP + protein N-phospho-L-histidine.</text>
        <dbReference type="EC" id="2.7.13.3"/>
    </reaction>
</comment>
<dbReference type="InterPro" id="IPR036890">
    <property type="entry name" value="HATPase_C_sf"/>
</dbReference>
<protein>
    <recommendedName>
        <fullName evidence="2">histidine kinase</fullName>
        <ecNumber evidence="2">2.7.13.3</ecNumber>
    </recommendedName>
</protein>
<evidence type="ECO:0000256" key="3">
    <source>
        <dbReference type="ARBA" id="ARBA00022553"/>
    </source>
</evidence>
<dbReference type="InterPro" id="IPR003594">
    <property type="entry name" value="HATPase_dom"/>
</dbReference>
<dbReference type="Pfam" id="PF02518">
    <property type="entry name" value="HATPase_c"/>
    <property type="match status" value="1"/>
</dbReference>
<evidence type="ECO:0000256" key="2">
    <source>
        <dbReference type="ARBA" id="ARBA00012438"/>
    </source>
</evidence>
<dbReference type="PANTHER" id="PTHR43047:SF72">
    <property type="entry name" value="OSMOSENSING HISTIDINE PROTEIN KINASE SLN1"/>
    <property type="match status" value="1"/>
</dbReference>
<dbReference type="PROSITE" id="PS50113">
    <property type="entry name" value="PAC"/>
    <property type="match status" value="1"/>
</dbReference>
<reference evidence="11 12" key="1">
    <citation type="submission" date="2023-11" db="EMBL/GenBank/DDBJ databases">
        <title>Draft genome sequence and annotation of the polyextremotolerant black yeast-like fungus Aureobasidium pullulans NRRL 62042.</title>
        <authorList>
            <person name="Dielentheis-Frenken M.R.E."/>
            <person name="Wibberg D."/>
            <person name="Blank L.M."/>
            <person name="Tiso T."/>
        </authorList>
    </citation>
    <scope>NUCLEOTIDE SEQUENCE [LARGE SCALE GENOMIC DNA]</scope>
    <source>
        <strain evidence="11 12">NRRL 62042</strain>
    </source>
</reference>
<dbReference type="CDD" id="cd16922">
    <property type="entry name" value="HATPase_EvgS-ArcB-TorS-like"/>
    <property type="match status" value="1"/>
</dbReference>
<dbReference type="InterPro" id="IPR004358">
    <property type="entry name" value="Sig_transdc_His_kin-like_C"/>
</dbReference>
<feature type="domain" description="PAS" evidence="9">
    <location>
        <begin position="1"/>
        <end position="72"/>
    </location>
</feature>
<dbReference type="SMART" id="SM00387">
    <property type="entry name" value="HATPase_c"/>
    <property type="match status" value="1"/>
</dbReference>
<dbReference type="PANTHER" id="PTHR43047">
    <property type="entry name" value="TWO-COMPONENT HISTIDINE PROTEIN KINASE"/>
    <property type="match status" value="1"/>
</dbReference>
<evidence type="ECO:0000259" key="7">
    <source>
        <dbReference type="PROSITE" id="PS50109"/>
    </source>
</evidence>
<accession>A0ABR0TC11</accession>
<dbReference type="Proteomes" id="UP001341245">
    <property type="component" value="Unassembled WGS sequence"/>
</dbReference>
<dbReference type="SUPFAM" id="SSF55785">
    <property type="entry name" value="PYP-like sensor domain (PAS domain)"/>
    <property type="match status" value="2"/>
</dbReference>
<keyword evidence="12" id="KW-1185">Reference proteome</keyword>
<feature type="domain" description="PAC" evidence="10">
    <location>
        <begin position="74"/>
        <end position="126"/>
    </location>
</feature>
<dbReference type="NCBIfam" id="TIGR00229">
    <property type="entry name" value="sensory_box"/>
    <property type="match status" value="1"/>
</dbReference>
<sequence>MSSVLAMAETIDVGFFDYLPTGELIQGNNAFYELSGYPKDPELNKQYTFLDYCLPEDAEMVMGKWNWLMTGKSTTFEMRWKNGTPTGQWVQAACTPVFDDAGNIISISGCTTDISAQKLAEENASNKAEALEQVRLSQARLLQFTDNAPIGIVIRGSSDESLYINNSWFDITGHPRVSSPNIDLIQSVCYPDDVSLIKAKREEAVEHKKAVDFRARLKKTWTSVDGSFRGQAWVSIIFFPEFSEDGTLSRVMSTWTDISHSQFSEHMQRKRLQEAIEAKRRTEAFIDITSHEIRNPLGATVHCADLLKESLVEMRELIDKLETVKKDDTSCQKIKARLEEHLKGGIEAVDTIISCSMHQRRVTDDILSLSKLDSNLLQVAPTTVRAAEMLTSVSNIFAVEAERVGVKLQTELDNSLSELNIDWVVADSGRISQVLVNLITNSIKFTKTSKKERTIVVRLGASKERPTNLSVTYATMDSPEAQVQTELKTGATFYLWFSVTDTGCGMSEEEQKRMFNRFSQASPKTYTQYGGSGLGLFISKRLVELQGGQIGLSSQVDVGSRFAFYVPAREDAKSTDNLRPDMAIRTKSQTLVPTAVNGASTRQLSSVYSVLVVEDNLVNQKVLQKHLTKLGYRVQVANHGQEALDYLATTNVWKQDSQEPIKTLQDVDVVLMDIEMPVMDGLTCSRRIRELQASGDIVRHIPIVAVSANARTEQTKQAYDAGVDGFIVKPFRIPELTAVITRLVDLEDLSESLPAKVNNKVY</sequence>
<dbReference type="PRINTS" id="PR00344">
    <property type="entry name" value="BCTRLSENSOR"/>
</dbReference>
<evidence type="ECO:0000256" key="4">
    <source>
        <dbReference type="ARBA" id="ARBA00022679"/>
    </source>
</evidence>
<evidence type="ECO:0000256" key="5">
    <source>
        <dbReference type="ARBA" id="ARBA00022777"/>
    </source>
</evidence>
<organism evidence="11 12">
    <name type="scientific">Aureobasidium pullulans</name>
    <name type="common">Black yeast</name>
    <name type="synonym">Pullularia pullulans</name>
    <dbReference type="NCBI Taxonomy" id="5580"/>
    <lineage>
        <taxon>Eukaryota</taxon>
        <taxon>Fungi</taxon>
        <taxon>Dikarya</taxon>
        <taxon>Ascomycota</taxon>
        <taxon>Pezizomycotina</taxon>
        <taxon>Dothideomycetes</taxon>
        <taxon>Dothideomycetidae</taxon>
        <taxon>Dothideales</taxon>
        <taxon>Saccotheciaceae</taxon>
        <taxon>Aureobasidium</taxon>
    </lineage>
</organism>
<dbReference type="SUPFAM" id="SSF55874">
    <property type="entry name" value="ATPase domain of HSP90 chaperone/DNA topoisomerase II/histidine kinase"/>
    <property type="match status" value="1"/>
</dbReference>
<dbReference type="EMBL" id="JASGXD010000013">
    <property type="protein sequence ID" value="KAK6001672.1"/>
    <property type="molecule type" value="Genomic_DNA"/>
</dbReference>
<dbReference type="Pfam" id="PF08447">
    <property type="entry name" value="PAS_3"/>
    <property type="match status" value="1"/>
</dbReference>
<evidence type="ECO:0000256" key="1">
    <source>
        <dbReference type="ARBA" id="ARBA00000085"/>
    </source>
</evidence>
<dbReference type="InterPro" id="IPR001789">
    <property type="entry name" value="Sig_transdc_resp-reg_receiver"/>
</dbReference>
<dbReference type="CDD" id="cd17546">
    <property type="entry name" value="REC_hyHK_CKI1_RcsC-like"/>
    <property type="match status" value="1"/>
</dbReference>
<dbReference type="PROSITE" id="PS50112">
    <property type="entry name" value="PAS"/>
    <property type="match status" value="1"/>
</dbReference>
<keyword evidence="5" id="KW-0418">Kinase</keyword>
<dbReference type="InterPro" id="IPR000700">
    <property type="entry name" value="PAS-assoc_C"/>
</dbReference>
<evidence type="ECO:0000313" key="12">
    <source>
        <dbReference type="Proteomes" id="UP001341245"/>
    </source>
</evidence>
<feature type="modified residue" description="4-aspartylphosphate" evidence="6">
    <location>
        <position position="673"/>
    </location>
</feature>
<gene>
    <name evidence="11" type="ORF">QM012_002162</name>
</gene>
<dbReference type="PROSITE" id="PS50109">
    <property type="entry name" value="HIS_KIN"/>
    <property type="match status" value="1"/>
</dbReference>
<name>A0ABR0TC11_AURPU</name>
<evidence type="ECO:0000256" key="6">
    <source>
        <dbReference type="PROSITE-ProRule" id="PRU00169"/>
    </source>
</evidence>
<dbReference type="InterPro" id="IPR011006">
    <property type="entry name" value="CheY-like_superfamily"/>
</dbReference>
<dbReference type="Gene3D" id="3.40.50.2300">
    <property type="match status" value="1"/>
</dbReference>
<dbReference type="SMART" id="SM00091">
    <property type="entry name" value="PAS"/>
    <property type="match status" value="2"/>
</dbReference>
<dbReference type="Gene3D" id="3.30.565.10">
    <property type="entry name" value="Histidine kinase-like ATPase, C-terminal domain"/>
    <property type="match status" value="1"/>
</dbReference>
<proteinExistence type="predicted"/>
<evidence type="ECO:0000313" key="11">
    <source>
        <dbReference type="EMBL" id="KAK6001672.1"/>
    </source>
</evidence>
<dbReference type="SUPFAM" id="SSF52172">
    <property type="entry name" value="CheY-like"/>
    <property type="match status" value="1"/>
</dbReference>
<evidence type="ECO:0000259" key="8">
    <source>
        <dbReference type="PROSITE" id="PS50110"/>
    </source>
</evidence>
<dbReference type="SUPFAM" id="SSF47384">
    <property type="entry name" value="Homodimeric domain of signal transducing histidine kinase"/>
    <property type="match status" value="1"/>
</dbReference>
<comment type="caution">
    <text evidence="11">The sequence shown here is derived from an EMBL/GenBank/DDBJ whole genome shotgun (WGS) entry which is preliminary data.</text>
</comment>
<dbReference type="Gene3D" id="3.30.450.20">
    <property type="entry name" value="PAS domain"/>
    <property type="match status" value="2"/>
</dbReference>
<dbReference type="Gene3D" id="1.10.287.130">
    <property type="match status" value="1"/>
</dbReference>
<dbReference type="InterPro" id="IPR035965">
    <property type="entry name" value="PAS-like_dom_sf"/>
</dbReference>